<comment type="caution">
    <text evidence="3">The sequence shown here is derived from an EMBL/GenBank/DDBJ whole genome shotgun (WGS) entry which is preliminary data.</text>
</comment>
<sequence>MTDPDFVYTTYIDTTPEKLWRALTDPAFTREYWWGTEQLSTWDEGAPMTWDGEDDPEQVVLESDPPRRLSYTWHTFTTTWAERVGIAEELRARLAAESRSRVTFEIEPEGALVKLTVVHGGFDQGSTVRAMVGEGWPLVASSLKSYLETGRPLPAAQ</sequence>
<dbReference type="Proteomes" id="UP000019277">
    <property type="component" value="Unassembled WGS sequence"/>
</dbReference>
<dbReference type="eggNOG" id="COG3832">
    <property type="taxonomic scope" value="Bacteria"/>
</dbReference>
<dbReference type="CDD" id="cd08893">
    <property type="entry name" value="SRPBCC_CalC_Aha1-like_GntR-HTH"/>
    <property type="match status" value="1"/>
</dbReference>
<dbReference type="Gene3D" id="3.30.530.20">
    <property type="match status" value="1"/>
</dbReference>
<comment type="similarity">
    <text evidence="1">Belongs to the AHA1 family.</text>
</comment>
<protein>
    <submittedName>
        <fullName evidence="3">Transcriptional regulator, ArsR family</fullName>
    </submittedName>
</protein>
<dbReference type="EMBL" id="AYXG01000071">
    <property type="protein sequence ID" value="EWC62794.1"/>
    <property type="molecule type" value="Genomic_DNA"/>
</dbReference>
<dbReference type="InterPro" id="IPR023393">
    <property type="entry name" value="START-like_dom_sf"/>
</dbReference>
<evidence type="ECO:0000313" key="4">
    <source>
        <dbReference type="Proteomes" id="UP000019277"/>
    </source>
</evidence>
<dbReference type="InterPro" id="IPR013538">
    <property type="entry name" value="ASHA1/2-like_C"/>
</dbReference>
<accession>W7J9T9</accession>
<proteinExistence type="inferred from homology"/>
<dbReference type="STRING" id="909613.UO65_1916"/>
<gene>
    <name evidence="3" type="ORF">UO65_1916</name>
</gene>
<dbReference type="AlphaFoldDB" id="W7J9T9"/>
<organism evidence="3 4">
    <name type="scientific">Actinokineospora spheciospongiae</name>
    <dbReference type="NCBI Taxonomy" id="909613"/>
    <lineage>
        <taxon>Bacteria</taxon>
        <taxon>Bacillati</taxon>
        <taxon>Actinomycetota</taxon>
        <taxon>Actinomycetes</taxon>
        <taxon>Pseudonocardiales</taxon>
        <taxon>Pseudonocardiaceae</taxon>
        <taxon>Actinokineospora</taxon>
    </lineage>
</organism>
<dbReference type="SUPFAM" id="SSF55961">
    <property type="entry name" value="Bet v1-like"/>
    <property type="match status" value="1"/>
</dbReference>
<evidence type="ECO:0000256" key="1">
    <source>
        <dbReference type="ARBA" id="ARBA00006817"/>
    </source>
</evidence>
<evidence type="ECO:0000313" key="3">
    <source>
        <dbReference type="EMBL" id="EWC62794.1"/>
    </source>
</evidence>
<dbReference type="PATRIC" id="fig|909613.9.peg.1929"/>
<evidence type="ECO:0000259" key="2">
    <source>
        <dbReference type="Pfam" id="PF08327"/>
    </source>
</evidence>
<keyword evidence="4" id="KW-1185">Reference proteome</keyword>
<feature type="domain" description="Activator of Hsp90 ATPase homologue 1/2-like C-terminal" evidence="2">
    <location>
        <begin position="13"/>
        <end position="148"/>
    </location>
</feature>
<dbReference type="Pfam" id="PF08327">
    <property type="entry name" value="AHSA1"/>
    <property type="match status" value="1"/>
</dbReference>
<reference evidence="3 4" key="1">
    <citation type="journal article" date="2014" name="Genome Announc.">
        <title>Draft Genome Sequence of the Antitrypanosomally Active Sponge-Associated Bacterium Actinokineospora sp. Strain EG49.</title>
        <authorList>
            <person name="Harjes J."/>
            <person name="Ryu T."/>
            <person name="Abdelmohsen U.R."/>
            <person name="Moitinho-Silva L."/>
            <person name="Horn H."/>
            <person name="Ravasi T."/>
            <person name="Hentschel U."/>
        </authorList>
    </citation>
    <scope>NUCLEOTIDE SEQUENCE [LARGE SCALE GENOMIC DNA]</scope>
    <source>
        <strain evidence="3 4">EG49</strain>
    </source>
</reference>
<name>W7J9T9_9PSEU</name>